<dbReference type="GO" id="GO:0005886">
    <property type="term" value="C:plasma membrane"/>
    <property type="evidence" value="ECO:0007669"/>
    <property type="project" value="TreeGrafter"/>
</dbReference>
<evidence type="ECO:0000256" key="2">
    <source>
        <dbReference type="ARBA" id="ARBA00023136"/>
    </source>
</evidence>
<dbReference type="InterPro" id="IPR044839">
    <property type="entry name" value="NDR1-like"/>
</dbReference>
<feature type="transmembrane region" description="Helical" evidence="3">
    <location>
        <begin position="12"/>
        <end position="30"/>
    </location>
</feature>
<keyword evidence="3" id="KW-0812">Transmembrane</keyword>
<comment type="subcellular location">
    <subcellularLocation>
        <location evidence="1">Membrane</location>
    </subcellularLocation>
</comment>
<keyword evidence="2 3" id="KW-0472">Membrane</keyword>
<sequence>MDSQNGSCCRCCFSFIFTMGLTALFMWLSLRTSNPSCSIKDIYIPTLNMTLKDTKNTTIYIHMRLDNGNKDKGIYYDAVSLNLSYVPNTTDPHKRTLIDETTIPAFYQGHKKKATKPVNFSTEGFNWTEVRRVVSIDKNVTFRLDLATAVRFKIMAWKTKRHKLIVGAYVKVTDLGLKEGKPKKGIKLSNKGTRIGWCSLQVGILLNLFICIMLDVSNNSLFGTIPSSIGFLSNIRFLVLSKNNFLGEIPSSLKNCSDFMRISVFGEIPTWLGEKYMSSLLILSLRSNSFTGIIPQLCSLSTFHISDLSHNKISGQISKRLMIITFSLALKGT</sequence>
<dbReference type="GO" id="GO:0098542">
    <property type="term" value="P:defense response to other organism"/>
    <property type="evidence" value="ECO:0007669"/>
    <property type="project" value="InterPro"/>
</dbReference>
<organism evidence="4 5">
    <name type="scientific">Cannabis sativa</name>
    <name type="common">Hemp</name>
    <name type="synonym">Marijuana</name>
    <dbReference type="NCBI Taxonomy" id="3483"/>
    <lineage>
        <taxon>Eukaryota</taxon>
        <taxon>Viridiplantae</taxon>
        <taxon>Streptophyta</taxon>
        <taxon>Embryophyta</taxon>
        <taxon>Tracheophyta</taxon>
        <taxon>Spermatophyta</taxon>
        <taxon>Magnoliopsida</taxon>
        <taxon>eudicotyledons</taxon>
        <taxon>Gunneridae</taxon>
        <taxon>Pentapetalae</taxon>
        <taxon>rosids</taxon>
        <taxon>fabids</taxon>
        <taxon>Rosales</taxon>
        <taxon>Cannabaceae</taxon>
        <taxon>Cannabis</taxon>
    </lineage>
</organism>
<evidence type="ECO:0000256" key="3">
    <source>
        <dbReference type="SAM" id="Phobius"/>
    </source>
</evidence>
<dbReference type="AlphaFoldDB" id="A0A7J6G0T0"/>
<feature type="non-terminal residue" evidence="4">
    <location>
        <position position="1"/>
    </location>
</feature>
<evidence type="ECO:0000256" key="1">
    <source>
        <dbReference type="ARBA" id="ARBA00004370"/>
    </source>
</evidence>
<dbReference type="Gene3D" id="3.80.10.10">
    <property type="entry name" value="Ribonuclease Inhibitor"/>
    <property type="match status" value="1"/>
</dbReference>
<dbReference type="Proteomes" id="UP000525078">
    <property type="component" value="Unassembled WGS sequence"/>
</dbReference>
<name>A0A7J6G0T0_CANSA</name>
<dbReference type="PANTHER" id="PTHR31415:SF52">
    <property type="entry name" value="LATE EMBRYOGENESIS ABUNDANT (LEA) HYDROXYPROLINE-RICH GLYCOPROTEIN FAMILY-RELATED"/>
    <property type="match status" value="1"/>
</dbReference>
<dbReference type="InterPro" id="IPR001611">
    <property type="entry name" value="Leu-rich_rpt"/>
</dbReference>
<gene>
    <name evidence="4" type="ORF">F8388_025456</name>
</gene>
<comment type="caution">
    <text evidence="4">The sequence shown here is derived from an EMBL/GenBank/DDBJ whole genome shotgun (WGS) entry which is preliminary data.</text>
</comment>
<proteinExistence type="predicted"/>
<keyword evidence="3" id="KW-1133">Transmembrane helix</keyword>
<reference evidence="4 5" key="1">
    <citation type="journal article" date="2020" name="bioRxiv">
        <title>Sequence and annotation of 42 cannabis genomes reveals extensive copy number variation in cannabinoid synthesis and pathogen resistance genes.</title>
        <authorList>
            <person name="Mckernan K.J."/>
            <person name="Helbert Y."/>
            <person name="Kane L.T."/>
            <person name="Ebling H."/>
            <person name="Zhang L."/>
            <person name="Liu B."/>
            <person name="Eaton Z."/>
            <person name="Mclaughlin S."/>
            <person name="Kingan S."/>
            <person name="Baybayan P."/>
            <person name="Concepcion G."/>
            <person name="Jordan M."/>
            <person name="Riva A."/>
            <person name="Barbazuk W."/>
            <person name="Harkins T."/>
        </authorList>
    </citation>
    <scope>NUCLEOTIDE SEQUENCE [LARGE SCALE GENOMIC DNA]</scope>
    <source>
        <strain evidence="5">cv. Jamaican Lion 4</strain>
        <tissue evidence="4">Leaf</tissue>
    </source>
</reference>
<dbReference type="EMBL" id="JAATIP010000084">
    <property type="protein sequence ID" value="KAF4376585.1"/>
    <property type="molecule type" value="Genomic_DNA"/>
</dbReference>
<dbReference type="GO" id="GO:0009506">
    <property type="term" value="C:plasmodesma"/>
    <property type="evidence" value="ECO:0007669"/>
    <property type="project" value="TreeGrafter"/>
</dbReference>
<accession>A0A7J6G0T0</accession>
<evidence type="ECO:0000313" key="5">
    <source>
        <dbReference type="Proteomes" id="UP000525078"/>
    </source>
</evidence>
<evidence type="ECO:0000313" key="4">
    <source>
        <dbReference type="EMBL" id="KAF4376585.1"/>
    </source>
</evidence>
<dbReference type="InterPro" id="IPR032675">
    <property type="entry name" value="LRR_dom_sf"/>
</dbReference>
<dbReference type="PANTHER" id="PTHR31415">
    <property type="entry name" value="OS05G0367900 PROTEIN"/>
    <property type="match status" value="1"/>
</dbReference>
<dbReference type="Pfam" id="PF00560">
    <property type="entry name" value="LRR_1"/>
    <property type="match status" value="2"/>
</dbReference>
<dbReference type="SUPFAM" id="SSF52058">
    <property type="entry name" value="L domain-like"/>
    <property type="match status" value="1"/>
</dbReference>
<protein>
    <submittedName>
        <fullName evidence="4">Uncharacterized protein</fullName>
    </submittedName>
</protein>